<gene>
    <name evidence="1" type="ORF">CC84DRAFT_1216356</name>
</gene>
<dbReference type="Proteomes" id="UP000077069">
    <property type="component" value="Unassembled WGS sequence"/>
</dbReference>
<reference evidence="1 2" key="1">
    <citation type="submission" date="2016-05" db="EMBL/GenBank/DDBJ databases">
        <title>Comparative analysis of secretome profiles of manganese(II)-oxidizing ascomycete fungi.</title>
        <authorList>
            <consortium name="DOE Joint Genome Institute"/>
            <person name="Zeiner C.A."/>
            <person name="Purvine S.O."/>
            <person name="Zink E.M."/>
            <person name="Wu S."/>
            <person name="Pasa-Tolic L."/>
            <person name="Chaput D.L."/>
            <person name="Haridas S."/>
            <person name="Grigoriev I.V."/>
            <person name="Santelli C.M."/>
            <person name="Hansel C.M."/>
        </authorList>
    </citation>
    <scope>NUCLEOTIDE SEQUENCE [LARGE SCALE GENOMIC DNA]</scope>
    <source>
        <strain evidence="1 2">AP3s5-JAC2a</strain>
    </source>
</reference>
<organism evidence="1 2">
    <name type="scientific">Paraphaeosphaeria sporulosa</name>
    <dbReference type="NCBI Taxonomy" id="1460663"/>
    <lineage>
        <taxon>Eukaryota</taxon>
        <taxon>Fungi</taxon>
        <taxon>Dikarya</taxon>
        <taxon>Ascomycota</taxon>
        <taxon>Pezizomycotina</taxon>
        <taxon>Dothideomycetes</taxon>
        <taxon>Pleosporomycetidae</taxon>
        <taxon>Pleosporales</taxon>
        <taxon>Massarineae</taxon>
        <taxon>Didymosphaeriaceae</taxon>
        <taxon>Paraphaeosphaeria</taxon>
    </lineage>
</organism>
<evidence type="ECO:0000313" key="2">
    <source>
        <dbReference type="Proteomes" id="UP000077069"/>
    </source>
</evidence>
<dbReference type="RefSeq" id="XP_018037752.1">
    <property type="nucleotide sequence ID" value="XM_018182793.1"/>
</dbReference>
<sequence>MARYDGTAGSALRVVMGLVNSCDDSKVAFDVLREVVDEKKRLADTNLGELLSAALEERERNVKDTLEGAERQIVVRSGEASEGALDFWVRWKGDLEVEIGRVDEERQILDMRLKEMLRASRTG</sequence>
<dbReference type="AlphaFoldDB" id="A0A177CKR9"/>
<dbReference type="EMBL" id="KV441551">
    <property type="protein sequence ID" value="OAG07387.1"/>
    <property type="molecule type" value="Genomic_DNA"/>
</dbReference>
<dbReference type="GeneID" id="28766279"/>
<dbReference type="InParanoid" id="A0A177CKR9"/>
<evidence type="ECO:0000313" key="1">
    <source>
        <dbReference type="EMBL" id="OAG07387.1"/>
    </source>
</evidence>
<keyword evidence="2" id="KW-1185">Reference proteome</keyword>
<accession>A0A177CKR9</accession>
<name>A0A177CKR9_9PLEO</name>
<proteinExistence type="predicted"/>
<protein>
    <submittedName>
        <fullName evidence="1">Uncharacterized protein</fullName>
    </submittedName>
</protein>